<comment type="caution">
    <text evidence="2">The sequence shown here is derived from an EMBL/GenBank/DDBJ whole genome shotgun (WGS) entry which is preliminary data.</text>
</comment>
<dbReference type="EMBL" id="JAGIOH010000001">
    <property type="protein sequence ID" value="MBP2403229.1"/>
    <property type="molecule type" value="Genomic_DNA"/>
</dbReference>
<keyword evidence="3" id="KW-1185">Reference proteome</keyword>
<dbReference type="InterPro" id="IPR001962">
    <property type="entry name" value="Asn_synthase"/>
</dbReference>
<dbReference type="InterPro" id="IPR014729">
    <property type="entry name" value="Rossmann-like_a/b/a_fold"/>
</dbReference>
<proteinExistence type="predicted"/>
<evidence type="ECO:0000313" key="2">
    <source>
        <dbReference type="EMBL" id="MBP2403229.1"/>
    </source>
</evidence>
<gene>
    <name evidence="2" type="ORF">JO379_002698</name>
</gene>
<dbReference type="Proteomes" id="UP001519291">
    <property type="component" value="Unassembled WGS sequence"/>
</dbReference>
<reference evidence="2 3" key="1">
    <citation type="submission" date="2021-03" db="EMBL/GenBank/DDBJ databases">
        <title>Sequencing the genomes of 1000 actinobacteria strains.</title>
        <authorList>
            <person name="Klenk H.-P."/>
        </authorList>
    </citation>
    <scope>NUCLEOTIDE SEQUENCE [LARGE SCALE GENOMIC DNA]</scope>
    <source>
        <strain evidence="2 3">DSM 41480</strain>
    </source>
</reference>
<feature type="domain" description="Asparagine synthetase" evidence="1">
    <location>
        <begin position="212"/>
        <end position="576"/>
    </location>
</feature>
<organism evidence="2 3">
    <name type="scientific">Streptomyces syringium</name>
    <dbReference type="NCBI Taxonomy" id="76729"/>
    <lineage>
        <taxon>Bacteria</taxon>
        <taxon>Bacillati</taxon>
        <taxon>Actinomycetota</taxon>
        <taxon>Actinomycetes</taxon>
        <taxon>Kitasatosporales</taxon>
        <taxon>Streptomycetaceae</taxon>
        <taxon>Streptomyces</taxon>
    </lineage>
</organism>
<dbReference type="GeneID" id="91569566"/>
<dbReference type="SUPFAM" id="SSF52402">
    <property type="entry name" value="Adenine nucleotide alpha hydrolases-like"/>
    <property type="match status" value="1"/>
</dbReference>
<evidence type="ECO:0000313" key="3">
    <source>
        <dbReference type="Proteomes" id="UP001519291"/>
    </source>
</evidence>
<dbReference type="EC" id="6.3.5.4" evidence="2"/>
<sequence length="604" mass="65085">MTSAAVPSWFVVLPDCPSAAPARTLLPATAHQRTRHPSGRPWMAGRWGDDAVMAEAGHTALAVIGQHEVTAGALTEAAARIRTLADVGPLYRSLRGSFHLVASVGGQVRVQGPVSCLRRVFHAYVGGAVVAADRADVLAGMTGAGPDRRRLAVHLLQPFSLHPVTDRPVWSGVSAVPAGHHLSLHRDGRAHRARWWTPPDPVVPMADGAAALREVLGAAVDVRTRDRPVLSADLGGVDSTAVCCLAARGASGLIAYTLASRDPHGDDALWARRTVAALGNIEHEVLPAEAVPYVYHGILDFDDPLDEPFPALVDHHRWLVIARAAAARGSRLHLTGFGGDELLGGSPAHLHAMLRRSPRSALRDLRGYAGLYRWPHRQALAQLLTDPPYRSWLARAGDDLLGPASEPDAPFLGWGIPARLPPWATRDAVRAVREAVHDAAPTAEPLAATHGLHQELGTMRAVTRVIRQLAQLAGRIGVTLAAPYYDDRVIETALAVRPGERVTPWRYKPLIAAAMRGIVPPESLTRVTKAEGSHDVHAGLSEHRKDLLALCEDSRLARLGLIDADLLRRTCERPLPPTLPYEVLYQTVACEVWLRTLERAGTPS</sequence>
<dbReference type="Pfam" id="PF00733">
    <property type="entry name" value="Asn_synthase"/>
    <property type="match status" value="1"/>
</dbReference>
<keyword evidence="2" id="KW-0436">Ligase</keyword>
<protein>
    <submittedName>
        <fullName evidence="2">Asparagine synthase (Glutamine-hydrolyzing)</fullName>
        <ecNumber evidence="2">6.3.5.4</ecNumber>
    </submittedName>
</protein>
<dbReference type="RefSeq" id="WP_209515091.1">
    <property type="nucleotide sequence ID" value="NZ_JAGIOH010000001.1"/>
</dbReference>
<dbReference type="Gene3D" id="3.40.50.620">
    <property type="entry name" value="HUPs"/>
    <property type="match status" value="1"/>
</dbReference>
<dbReference type="GO" id="GO:0004066">
    <property type="term" value="F:asparagine synthase (glutamine-hydrolyzing) activity"/>
    <property type="evidence" value="ECO:0007669"/>
    <property type="project" value="UniProtKB-EC"/>
</dbReference>
<evidence type="ECO:0000259" key="1">
    <source>
        <dbReference type="Pfam" id="PF00733"/>
    </source>
</evidence>
<name>A0ABS4Y380_9ACTN</name>
<accession>A0ABS4Y380</accession>